<dbReference type="RefSeq" id="XP_039134866.1">
    <property type="nucleotide sequence ID" value="XM_039278932.1"/>
</dbReference>
<sequence length="241" mass="27461">MEWVHGYFKMCGIELDVVIGTALIDMYGKCGCLAGALEVFDEMPDKDVLAWTAMISAFAIHGFGEEAFALLEKMERQGTKPNQVTFGALLCACAHSAMVERDRWCFEAMKKVYIIEPQQQHYPCPAWWIYLEERAYLLRLHGNIELGERVAGRLIGMDPLNHAFYIILSDIYAKVDRFEDVKKVRKLMQEHGIKKTAPGCSSVEIDGEVREFSVKLAPCDDDVLDELVLILDLMYEELKIQ</sequence>
<dbReference type="PROSITE" id="PS51375">
    <property type="entry name" value="PPR"/>
    <property type="match status" value="2"/>
</dbReference>
<dbReference type="GeneID" id="120272169"/>
<dbReference type="Pfam" id="PF13041">
    <property type="entry name" value="PPR_2"/>
    <property type="match status" value="1"/>
</dbReference>
<gene>
    <name evidence="4" type="primary">LOC120272169</name>
</gene>
<dbReference type="InterPro" id="IPR046960">
    <property type="entry name" value="PPR_At4g14850-like_plant"/>
</dbReference>
<reference evidence="4" key="1">
    <citation type="submission" date="2025-08" db="UniProtKB">
        <authorList>
            <consortium name="RefSeq"/>
        </authorList>
    </citation>
    <scope>IDENTIFICATION</scope>
</reference>
<dbReference type="AlphaFoldDB" id="A0AB40C7S6"/>
<name>A0AB40C7S6_DIOCR</name>
<evidence type="ECO:0000256" key="2">
    <source>
        <dbReference type="PROSITE-ProRule" id="PRU00708"/>
    </source>
</evidence>
<feature type="repeat" description="PPR" evidence="2">
    <location>
        <begin position="47"/>
        <end position="81"/>
    </location>
</feature>
<evidence type="ECO:0000256" key="1">
    <source>
        <dbReference type="ARBA" id="ARBA00022737"/>
    </source>
</evidence>
<dbReference type="Proteomes" id="UP001515500">
    <property type="component" value="Chromosome 11"/>
</dbReference>
<dbReference type="GO" id="GO:0003723">
    <property type="term" value="F:RNA binding"/>
    <property type="evidence" value="ECO:0007669"/>
    <property type="project" value="InterPro"/>
</dbReference>
<feature type="repeat" description="PPR" evidence="2">
    <location>
        <begin position="16"/>
        <end position="46"/>
    </location>
</feature>
<dbReference type="InterPro" id="IPR011990">
    <property type="entry name" value="TPR-like_helical_dom_sf"/>
</dbReference>
<dbReference type="Pfam" id="PF20431">
    <property type="entry name" value="E_motif"/>
    <property type="match status" value="1"/>
</dbReference>
<dbReference type="PANTHER" id="PTHR47926:SF401">
    <property type="entry name" value="PENTATRICOPEPTIDE REPEAT-CONTAINING PROTEIN"/>
    <property type="match status" value="1"/>
</dbReference>
<protein>
    <submittedName>
        <fullName evidence="4">Pentatricopeptide repeat-containing protein At1g06143-like</fullName>
    </submittedName>
</protein>
<evidence type="ECO:0000313" key="4">
    <source>
        <dbReference type="RefSeq" id="XP_039134866.1"/>
    </source>
</evidence>
<organism evidence="3 4">
    <name type="scientific">Dioscorea cayennensis subsp. rotundata</name>
    <name type="common">White Guinea yam</name>
    <name type="synonym">Dioscorea rotundata</name>
    <dbReference type="NCBI Taxonomy" id="55577"/>
    <lineage>
        <taxon>Eukaryota</taxon>
        <taxon>Viridiplantae</taxon>
        <taxon>Streptophyta</taxon>
        <taxon>Embryophyta</taxon>
        <taxon>Tracheophyta</taxon>
        <taxon>Spermatophyta</taxon>
        <taxon>Magnoliopsida</taxon>
        <taxon>Liliopsida</taxon>
        <taxon>Dioscoreales</taxon>
        <taxon>Dioscoreaceae</taxon>
        <taxon>Dioscorea</taxon>
    </lineage>
</organism>
<proteinExistence type="predicted"/>
<dbReference type="FunFam" id="1.25.40.10:FF:000031">
    <property type="entry name" value="Pentatricopeptide repeat-containing protein mitochondrial"/>
    <property type="match status" value="1"/>
</dbReference>
<dbReference type="InterPro" id="IPR046848">
    <property type="entry name" value="E_motif"/>
</dbReference>
<keyword evidence="3" id="KW-1185">Reference proteome</keyword>
<dbReference type="GO" id="GO:0009451">
    <property type="term" value="P:RNA modification"/>
    <property type="evidence" value="ECO:0007669"/>
    <property type="project" value="InterPro"/>
</dbReference>
<dbReference type="NCBIfam" id="TIGR00756">
    <property type="entry name" value="PPR"/>
    <property type="match status" value="2"/>
</dbReference>
<keyword evidence="1" id="KW-0677">Repeat</keyword>
<dbReference type="PANTHER" id="PTHR47926">
    <property type="entry name" value="PENTATRICOPEPTIDE REPEAT-CONTAINING PROTEIN"/>
    <property type="match status" value="1"/>
</dbReference>
<accession>A0AB40C7S6</accession>
<dbReference type="InterPro" id="IPR002885">
    <property type="entry name" value="PPR_rpt"/>
</dbReference>
<dbReference type="Gene3D" id="1.25.40.10">
    <property type="entry name" value="Tetratricopeptide repeat domain"/>
    <property type="match status" value="1"/>
</dbReference>
<evidence type="ECO:0000313" key="3">
    <source>
        <dbReference type="Proteomes" id="UP001515500"/>
    </source>
</evidence>